<evidence type="ECO:0000313" key="1">
    <source>
        <dbReference type="EMBL" id="KSW12248.1"/>
    </source>
</evidence>
<dbReference type="OrthoDB" id="14956at2157"/>
<reference evidence="1 2" key="1">
    <citation type="submission" date="2015-11" db="EMBL/GenBank/DDBJ databases">
        <title>Genome sequence of Pyrodictium occultum PL-19, a marine hyperthermophilic archaeon isolated from Volcano, Italy.</title>
        <authorList>
            <person name="Utturkar S."/>
            <person name="Huber H."/>
            <person name="Leptihn S."/>
            <person name="Brown S."/>
            <person name="Stetter K.O."/>
            <person name="Podar M."/>
        </authorList>
    </citation>
    <scope>NUCLEOTIDE SEQUENCE [LARGE SCALE GENOMIC DNA]</scope>
    <source>
        <strain evidence="1 2">PL-19</strain>
    </source>
</reference>
<dbReference type="RefSeq" id="WP_058370928.1">
    <property type="nucleotide sequence ID" value="NZ_LNTB01000001.1"/>
</dbReference>
<protein>
    <submittedName>
        <fullName evidence="1">Uncharacterized protein</fullName>
    </submittedName>
</protein>
<name>A0A0V8RW54_PYROC</name>
<dbReference type="Proteomes" id="UP000053352">
    <property type="component" value="Unassembled WGS sequence"/>
</dbReference>
<keyword evidence="2" id="KW-1185">Reference proteome</keyword>
<dbReference type="AlphaFoldDB" id="A0A0V8RW54"/>
<evidence type="ECO:0000313" key="2">
    <source>
        <dbReference type="Proteomes" id="UP000053352"/>
    </source>
</evidence>
<organism evidence="1 2">
    <name type="scientific">Pyrodictium occultum</name>
    <dbReference type="NCBI Taxonomy" id="2309"/>
    <lineage>
        <taxon>Archaea</taxon>
        <taxon>Thermoproteota</taxon>
        <taxon>Thermoprotei</taxon>
        <taxon>Desulfurococcales</taxon>
        <taxon>Pyrodictiaceae</taxon>
        <taxon>Pyrodictium</taxon>
    </lineage>
</organism>
<comment type="caution">
    <text evidence="1">The sequence shown here is derived from an EMBL/GenBank/DDBJ whole genome shotgun (WGS) entry which is preliminary data.</text>
</comment>
<proteinExistence type="predicted"/>
<accession>A0A0V8RW54</accession>
<sequence>MPQRRQRSTSPSEVILLARPKKPVVFRAEVKEGIVILRGEDGSVAVVPEEEVCGLVERLNLIVEGFSCGKRAG</sequence>
<dbReference type="EMBL" id="LNTB01000001">
    <property type="protein sequence ID" value="KSW12248.1"/>
    <property type="molecule type" value="Genomic_DNA"/>
</dbReference>
<gene>
    <name evidence="1" type="ORF">CF15_05710</name>
</gene>